<keyword evidence="2" id="KW-1185">Reference proteome</keyword>
<sequence length="182" mass="18926">MTQLKPCGLAVVVIAFSACGPAPEVQPRDGSDSETVHIEAGVTSPIANTSCVLEATEPSQYGPNVDNVYMISAQASIYDCGQSYPVLYTCSVLEKKSVSSTGTVTWTAVAGTRSCYGDTNSSIGGQTSNPITYSAGTYRQRAQGAVKLNATKWSPAQPSTCSTLSSNVPCTLKEVVSNPATL</sequence>
<accession>A0A1I0CMW8</accession>
<organism evidence="1 2">
    <name type="scientific">Stigmatella erecta</name>
    <dbReference type="NCBI Taxonomy" id="83460"/>
    <lineage>
        <taxon>Bacteria</taxon>
        <taxon>Pseudomonadati</taxon>
        <taxon>Myxococcota</taxon>
        <taxon>Myxococcia</taxon>
        <taxon>Myxococcales</taxon>
        <taxon>Cystobacterineae</taxon>
        <taxon>Archangiaceae</taxon>
        <taxon>Stigmatella</taxon>
    </lineage>
</organism>
<dbReference type="Proteomes" id="UP000199181">
    <property type="component" value="Unassembled WGS sequence"/>
</dbReference>
<name>A0A1I0CMW8_9BACT</name>
<proteinExistence type="predicted"/>
<protein>
    <submittedName>
        <fullName evidence="1">Uncharacterized protein</fullName>
    </submittedName>
</protein>
<evidence type="ECO:0000313" key="2">
    <source>
        <dbReference type="Proteomes" id="UP000199181"/>
    </source>
</evidence>
<dbReference type="EMBL" id="FOIJ01000002">
    <property type="protein sequence ID" value="SET20993.1"/>
    <property type="molecule type" value="Genomic_DNA"/>
</dbReference>
<reference evidence="2" key="1">
    <citation type="submission" date="2016-10" db="EMBL/GenBank/DDBJ databases">
        <authorList>
            <person name="Varghese N."/>
            <person name="Submissions S."/>
        </authorList>
    </citation>
    <scope>NUCLEOTIDE SEQUENCE [LARGE SCALE GENOMIC DNA]</scope>
    <source>
        <strain evidence="2">DSM 16858</strain>
    </source>
</reference>
<dbReference type="PROSITE" id="PS51257">
    <property type="entry name" value="PROKAR_LIPOPROTEIN"/>
    <property type="match status" value="1"/>
</dbReference>
<evidence type="ECO:0000313" key="1">
    <source>
        <dbReference type="EMBL" id="SET20993.1"/>
    </source>
</evidence>
<dbReference type="AlphaFoldDB" id="A0A1I0CMW8"/>
<gene>
    <name evidence="1" type="ORF">SAMN05443639_102184</name>
</gene>